<name>A0ABT0U144_9BACT</name>
<evidence type="ECO:0000256" key="2">
    <source>
        <dbReference type="SAM" id="Phobius"/>
    </source>
</evidence>
<dbReference type="EMBL" id="JAMQBK010000023">
    <property type="protein sequence ID" value="MCM2370572.1"/>
    <property type="molecule type" value="Genomic_DNA"/>
</dbReference>
<feature type="transmembrane region" description="Helical" evidence="2">
    <location>
        <begin position="42"/>
        <end position="61"/>
    </location>
</feature>
<evidence type="ECO:0000313" key="4">
    <source>
        <dbReference type="Proteomes" id="UP001202961"/>
    </source>
</evidence>
<keyword evidence="2" id="KW-1133">Transmembrane helix</keyword>
<keyword evidence="4" id="KW-1185">Reference proteome</keyword>
<evidence type="ECO:0000256" key="1">
    <source>
        <dbReference type="SAM" id="MobiDB-lite"/>
    </source>
</evidence>
<gene>
    <name evidence="3" type="ORF">NB063_08015</name>
</gene>
<evidence type="ECO:0000313" key="3">
    <source>
        <dbReference type="EMBL" id="MCM2370572.1"/>
    </source>
</evidence>
<dbReference type="Proteomes" id="UP001202961">
    <property type="component" value="Unassembled WGS sequence"/>
</dbReference>
<feature type="region of interest" description="Disordered" evidence="1">
    <location>
        <begin position="1"/>
        <end position="20"/>
    </location>
</feature>
<keyword evidence="2" id="KW-0472">Membrane</keyword>
<protein>
    <submittedName>
        <fullName evidence="3">Uncharacterized protein</fullName>
    </submittedName>
</protein>
<organism evidence="3 4">
    <name type="scientific">Aporhodopirellula aestuarii</name>
    <dbReference type="NCBI Taxonomy" id="2950107"/>
    <lineage>
        <taxon>Bacteria</taxon>
        <taxon>Pseudomonadati</taxon>
        <taxon>Planctomycetota</taxon>
        <taxon>Planctomycetia</taxon>
        <taxon>Pirellulales</taxon>
        <taxon>Pirellulaceae</taxon>
        <taxon>Aporhodopirellula</taxon>
    </lineage>
</organism>
<keyword evidence="2" id="KW-0812">Transmembrane</keyword>
<proteinExistence type="predicted"/>
<accession>A0ABT0U144</accession>
<dbReference type="RefSeq" id="WP_250928232.1">
    <property type="nucleotide sequence ID" value="NZ_JAMQBK010000023.1"/>
</dbReference>
<comment type="caution">
    <text evidence="3">The sequence shown here is derived from an EMBL/GenBank/DDBJ whole genome shotgun (WGS) entry which is preliminary data.</text>
</comment>
<sequence>MDEREEEEWQDANDWDDEDYDDFLQREFPQTSGRRSSGLPAIWRWTAWVVLAMIVIFWALAA</sequence>
<reference evidence="3 4" key="1">
    <citation type="journal article" date="2022" name="Syst. Appl. Microbiol.">
        <title>Rhodopirellula aestuarii sp. nov., a novel member of the genus Rhodopirellula isolated from brackish sediments collected in the Tagus River estuary, Portugal.</title>
        <authorList>
            <person name="Vitorino I.R."/>
            <person name="Klimek D."/>
            <person name="Calusinska M."/>
            <person name="Lobo-da-Cunha A."/>
            <person name="Vasconcelos V."/>
            <person name="Lage O.M."/>
        </authorList>
    </citation>
    <scope>NUCLEOTIDE SEQUENCE [LARGE SCALE GENOMIC DNA]</scope>
    <source>
        <strain evidence="3 4">ICT_H3.1</strain>
    </source>
</reference>